<dbReference type="EMBL" id="FZOR01000017">
    <property type="protein sequence ID" value="SNT14677.1"/>
    <property type="molecule type" value="Genomic_DNA"/>
</dbReference>
<evidence type="ECO:0000256" key="1">
    <source>
        <dbReference type="SAM" id="MobiDB-lite"/>
    </source>
</evidence>
<keyword evidence="3" id="KW-1185">Reference proteome</keyword>
<dbReference type="RefSeq" id="WP_089327379.1">
    <property type="nucleotide sequence ID" value="NZ_FZOR01000017.1"/>
</dbReference>
<dbReference type="AlphaFoldDB" id="A0A239K8H4"/>
<dbReference type="Proteomes" id="UP000198318">
    <property type="component" value="Unassembled WGS sequence"/>
</dbReference>
<sequence>MAKPKKQVSRPKIKSKQTPQRPVLPGVETSDERICWRFKHVDHGGPWGFDKVDGATLCWLMERLAAFEGMTVNELFHTGGYPGKDYNVPDIPSKEALDRLEECGLGDMTKIWCLRLQGEPRLYGFLHGHVFHVIWWDPEHQVWPSKLKHT</sequence>
<proteinExistence type="predicted"/>
<gene>
    <name evidence="2" type="ORF">SAMN05443665_101767</name>
</gene>
<organism evidence="2 3">
    <name type="scientific">Actinomadura meyerae</name>
    <dbReference type="NCBI Taxonomy" id="240840"/>
    <lineage>
        <taxon>Bacteria</taxon>
        <taxon>Bacillati</taxon>
        <taxon>Actinomycetota</taxon>
        <taxon>Actinomycetes</taxon>
        <taxon>Streptosporangiales</taxon>
        <taxon>Thermomonosporaceae</taxon>
        <taxon>Actinomadura</taxon>
    </lineage>
</organism>
<feature type="region of interest" description="Disordered" evidence="1">
    <location>
        <begin position="1"/>
        <end position="26"/>
    </location>
</feature>
<evidence type="ECO:0000313" key="3">
    <source>
        <dbReference type="Proteomes" id="UP000198318"/>
    </source>
</evidence>
<name>A0A239K8H4_9ACTN</name>
<protein>
    <submittedName>
        <fullName evidence="2">Uncharacterized protein</fullName>
    </submittedName>
</protein>
<feature type="compositionally biased region" description="Basic residues" evidence="1">
    <location>
        <begin position="1"/>
        <end position="15"/>
    </location>
</feature>
<accession>A0A239K8H4</accession>
<reference evidence="2 3" key="1">
    <citation type="submission" date="2017-06" db="EMBL/GenBank/DDBJ databases">
        <authorList>
            <person name="Kim H.J."/>
            <person name="Triplett B.A."/>
        </authorList>
    </citation>
    <scope>NUCLEOTIDE SEQUENCE [LARGE SCALE GENOMIC DNA]</scope>
    <source>
        <strain evidence="2 3">DSM 44715</strain>
    </source>
</reference>
<evidence type="ECO:0000313" key="2">
    <source>
        <dbReference type="EMBL" id="SNT14677.1"/>
    </source>
</evidence>
<dbReference type="OrthoDB" id="4427427at2"/>